<dbReference type="Proteomes" id="UP000007648">
    <property type="component" value="Unassembled WGS sequence"/>
</dbReference>
<dbReference type="PANTHER" id="PTHR15599:SF1">
    <property type="entry name" value="RADIAL SPOKE HEAD 14 HOMOLOG"/>
    <property type="match status" value="1"/>
</dbReference>
<name>G3VPR7_SARHA</name>
<dbReference type="GeneTree" id="ENSGT00500000044989"/>
<dbReference type="Gene3D" id="1.25.10.10">
    <property type="entry name" value="Leucine-rich Repeat Variant"/>
    <property type="match status" value="1"/>
</dbReference>
<sequence length="247" mass="27617">MANHSVGREGFLKHQVILALSVILDDPVFMCRMHMHMAYRSVAQVPQGADSILASGLIPFLVEKLEEEEEEIQEVILDTLYFCLQWDSLQALQSNAVPILREKLTSPNEDIRSKAARTLMAICMLLDGKNEVWRHDVIPLLVMLLDDPHIDVKGNAAGALMFATVTTEGKYAALDAGAIPFLLELLDVDLPKVRLNAIKTLTMLAEAPEGRRDLLPQVNKFKALFQDPVLYVRHAAQIATKVIEWKP</sequence>
<protein>
    <recommendedName>
        <fullName evidence="3">Radial spoke head 14 homolog</fullName>
    </recommendedName>
</protein>
<dbReference type="SUPFAM" id="SSF48371">
    <property type="entry name" value="ARM repeat"/>
    <property type="match status" value="1"/>
</dbReference>
<dbReference type="InParanoid" id="G3VPR7"/>
<dbReference type="InterPro" id="IPR011989">
    <property type="entry name" value="ARM-like"/>
</dbReference>
<gene>
    <name evidence="1" type="primary">RSPH14</name>
</gene>
<dbReference type="STRING" id="9305.ENSSHAP00000005172"/>
<dbReference type="Pfam" id="PF13646">
    <property type="entry name" value="HEAT_2"/>
    <property type="match status" value="1"/>
</dbReference>
<dbReference type="InterPro" id="IPR016024">
    <property type="entry name" value="ARM-type_fold"/>
</dbReference>
<evidence type="ECO:0008006" key="3">
    <source>
        <dbReference type="Google" id="ProtNLM"/>
    </source>
</evidence>
<keyword evidence="2" id="KW-1185">Reference proteome</keyword>
<accession>G3VPR7</accession>
<reference evidence="1 2" key="1">
    <citation type="journal article" date="2011" name="Proc. Natl. Acad. Sci. U.S.A.">
        <title>Genetic diversity and population structure of the endangered marsupial Sarcophilus harrisii (Tasmanian devil).</title>
        <authorList>
            <person name="Miller W."/>
            <person name="Hayes V.M."/>
            <person name="Ratan A."/>
            <person name="Petersen D.C."/>
            <person name="Wittekindt N.E."/>
            <person name="Miller J."/>
            <person name="Walenz B."/>
            <person name="Knight J."/>
            <person name="Qi J."/>
            <person name="Zhao F."/>
            <person name="Wang Q."/>
            <person name="Bedoya-Reina O.C."/>
            <person name="Katiyar N."/>
            <person name="Tomsho L.P."/>
            <person name="Kasson L.M."/>
            <person name="Hardie R.A."/>
            <person name="Woodbridge P."/>
            <person name="Tindall E.A."/>
            <person name="Bertelsen M.F."/>
            <person name="Dixon D."/>
            <person name="Pyecroft S."/>
            <person name="Helgen K.M."/>
            <person name="Lesk A.M."/>
            <person name="Pringle T.H."/>
            <person name="Patterson N."/>
            <person name="Zhang Y."/>
            <person name="Kreiss A."/>
            <person name="Woods G.M."/>
            <person name="Jones M.E."/>
            <person name="Schuster S.C."/>
        </authorList>
    </citation>
    <scope>NUCLEOTIDE SEQUENCE [LARGE SCALE GENOMIC DNA]</scope>
</reference>
<dbReference type="AlphaFoldDB" id="G3VPR7"/>
<dbReference type="InterPro" id="IPR042856">
    <property type="entry name" value="RSP14"/>
</dbReference>
<organism evidence="1 2">
    <name type="scientific">Sarcophilus harrisii</name>
    <name type="common">Tasmanian devil</name>
    <name type="synonym">Sarcophilus laniarius</name>
    <dbReference type="NCBI Taxonomy" id="9305"/>
    <lineage>
        <taxon>Eukaryota</taxon>
        <taxon>Metazoa</taxon>
        <taxon>Chordata</taxon>
        <taxon>Craniata</taxon>
        <taxon>Vertebrata</taxon>
        <taxon>Euteleostomi</taxon>
        <taxon>Mammalia</taxon>
        <taxon>Metatheria</taxon>
        <taxon>Dasyuromorphia</taxon>
        <taxon>Dasyuridae</taxon>
        <taxon>Sarcophilus</taxon>
    </lineage>
</organism>
<dbReference type="Ensembl" id="ENSSHAT00000005224.2">
    <property type="protein sequence ID" value="ENSSHAP00000005172.2"/>
    <property type="gene ID" value="ENSSHAG00000004525.2"/>
</dbReference>
<evidence type="ECO:0000313" key="2">
    <source>
        <dbReference type="Proteomes" id="UP000007648"/>
    </source>
</evidence>
<dbReference type="PANTHER" id="PTHR15599">
    <property type="entry name" value="RTDR1"/>
    <property type="match status" value="1"/>
</dbReference>
<reference evidence="1" key="3">
    <citation type="submission" date="2025-09" db="UniProtKB">
        <authorList>
            <consortium name="Ensembl"/>
        </authorList>
    </citation>
    <scope>IDENTIFICATION</scope>
</reference>
<dbReference type="eggNOG" id="KOG0167">
    <property type="taxonomic scope" value="Eukaryota"/>
</dbReference>
<proteinExistence type="predicted"/>
<evidence type="ECO:0000313" key="1">
    <source>
        <dbReference type="Ensembl" id="ENSSHAP00000005172.2"/>
    </source>
</evidence>
<reference evidence="1" key="2">
    <citation type="submission" date="2025-08" db="UniProtKB">
        <authorList>
            <consortium name="Ensembl"/>
        </authorList>
    </citation>
    <scope>IDENTIFICATION</scope>
</reference>
<dbReference type="HOGENOM" id="CLU_057538_0_0_1"/>